<reference evidence="1 2" key="2">
    <citation type="submission" date="2019-08" db="EMBL/GenBank/DDBJ databases">
        <title>Jejuicoccus antrihumi gen. nov., sp. nov., a new member of the family Dermacoccaceae isolated from a cave.</title>
        <authorList>
            <person name="Schumann P."/>
            <person name="Kim I.S."/>
        </authorList>
    </citation>
    <scope>NUCLEOTIDE SEQUENCE [LARGE SCALE GENOMIC DNA]</scope>
    <source>
        <strain evidence="1 2">C5-26</strain>
    </source>
</reference>
<dbReference type="AlphaFoldDB" id="A0A563DW80"/>
<dbReference type="EMBL" id="VCQV01000028">
    <property type="protein sequence ID" value="TWP34369.1"/>
    <property type="molecule type" value="Genomic_DNA"/>
</dbReference>
<accession>A0A563DW80</accession>
<protein>
    <submittedName>
        <fullName evidence="1">Uncharacterized protein</fullName>
    </submittedName>
</protein>
<sequence>MTGLSTDPGALQVGARTMAAGGSSGLPVAVARALRAVAGAAGDPQLSETARRVAELWATELADLDECGQWFAAGLHTAGQTYAAAEAAVVASVRRS</sequence>
<keyword evidence="2" id="KW-1185">Reference proteome</keyword>
<gene>
    <name evidence="1" type="ORF">FGL98_17460</name>
</gene>
<comment type="caution">
    <text evidence="1">The sequence shown here is derived from an EMBL/GenBank/DDBJ whole genome shotgun (WGS) entry which is preliminary data.</text>
</comment>
<evidence type="ECO:0000313" key="2">
    <source>
        <dbReference type="Proteomes" id="UP000320244"/>
    </source>
</evidence>
<organism evidence="1 2">
    <name type="scientific">Leekyejoonella antrihumi</name>
    <dbReference type="NCBI Taxonomy" id="1660198"/>
    <lineage>
        <taxon>Bacteria</taxon>
        <taxon>Bacillati</taxon>
        <taxon>Actinomycetota</taxon>
        <taxon>Actinomycetes</taxon>
        <taxon>Micrococcales</taxon>
        <taxon>Dermacoccaceae</taxon>
        <taxon>Leekyejoonella</taxon>
    </lineage>
</organism>
<proteinExistence type="predicted"/>
<reference evidence="1 2" key="1">
    <citation type="submission" date="2019-05" db="EMBL/GenBank/DDBJ databases">
        <authorList>
            <person name="Lee S.D."/>
        </authorList>
    </citation>
    <scope>NUCLEOTIDE SEQUENCE [LARGE SCALE GENOMIC DNA]</scope>
    <source>
        <strain evidence="1 2">C5-26</strain>
    </source>
</reference>
<evidence type="ECO:0000313" key="1">
    <source>
        <dbReference type="EMBL" id="TWP34369.1"/>
    </source>
</evidence>
<dbReference type="RefSeq" id="WP_146318816.1">
    <property type="nucleotide sequence ID" value="NZ_VCQV01000028.1"/>
</dbReference>
<dbReference type="Proteomes" id="UP000320244">
    <property type="component" value="Unassembled WGS sequence"/>
</dbReference>
<name>A0A563DW80_9MICO</name>